<evidence type="ECO:0000256" key="1">
    <source>
        <dbReference type="ARBA" id="ARBA00022475"/>
    </source>
</evidence>
<protein>
    <recommendedName>
        <fullName evidence="7">Endolytic murein transglycosylase</fullName>
        <ecNumber evidence="7">4.2.2.29</ecNumber>
    </recommendedName>
    <alternativeName>
        <fullName evidence="7">Peptidoglycan lytic transglycosylase</fullName>
    </alternativeName>
    <alternativeName>
        <fullName evidence="7">Peptidoglycan polymerization terminase</fullName>
    </alternativeName>
</protein>
<name>A0ABU0PDU6_9MICO</name>
<dbReference type="Gene3D" id="3.30.160.60">
    <property type="entry name" value="Classic Zinc Finger"/>
    <property type="match status" value="1"/>
</dbReference>
<dbReference type="Gene3D" id="3.30.1490.480">
    <property type="entry name" value="Endolytic murein transglycosylase"/>
    <property type="match status" value="1"/>
</dbReference>
<evidence type="ECO:0000256" key="7">
    <source>
        <dbReference type="HAMAP-Rule" id="MF_02065"/>
    </source>
</evidence>
<evidence type="ECO:0000256" key="6">
    <source>
        <dbReference type="ARBA" id="ARBA00023316"/>
    </source>
</evidence>
<feature type="site" description="Important for catalytic activity" evidence="7">
    <location>
        <position position="338"/>
    </location>
</feature>
<dbReference type="Pfam" id="PF02618">
    <property type="entry name" value="YceG"/>
    <property type="match status" value="1"/>
</dbReference>
<comment type="function">
    <text evidence="7">Functions as a peptidoglycan terminase that cleaves nascent peptidoglycan strands endolytically to terminate their elongation.</text>
</comment>
<keyword evidence="2 7" id="KW-0812">Transmembrane</keyword>
<keyword evidence="10" id="KW-1185">Reference proteome</keyword>
<evidence type="ECO:0000313" key="9">
    <source>
        <dbReference type="EMBL" id="MDQ0645500.1"/>
    </source>
</evidence>
<evidence type="ECO:0000256" key="8">
    <source>
        <dbReference type="SAM" id="MobiDB-lite"/>
    </source>
</evidence>
<feature type="compositionally biased region" description="Basic and acidic residues" evidence="8">
    <location>
        <begin position="1"/>
        <end position="10"/>
    </location>
</feature>
<feature type="region of interest" description="Disordered" evidence="8">
    <location>
        <begin position="1"/>
        <end position="92"/>
    </location>
</feature>
<feature type="transmembrane region" description="Helical" evidence="7">
    <location>
        <begin position="118"/>
        <end position="139"/>
    </location>
</feature>
<dbReference type="EMBL" id="JAUSXK010000001">
    <property type="protein sequence ID" value="MDQ0645500.1"/>
    <property type="molecule type" value="Genomic_DNA"/>
</dbReference>
<dbReference type="PANTHER" id="PTHR30518">
    <property type="entry name" value="ENDOLYTIC MUREIN TRANSGLYCOSYLASE"/>
    <property type="match status" value="1"/>
</dbReference>
<dbReference type="NCBIfam" id="TIGR00247">
    <property type="entry name" value="endolytic transglycosylase MltG"/>
    <property type="match status" value="1"/>
</dbReference>
<evidence type="ECO:0000313" key="10">
    <source>
        <dbReference type="Proteomes" id="UP001239085"/>
    </source>
</evidence>
<keyword evidence="4 7" id="KW-0472">Membrane</keyword>
<reference evidence="9 10" key="1">
    <citation type="submission" date="2023-07" db="EMBL/GenBank/DDBJ databases">
        <title>Comparative genomics of wheat-associated soil bacteria to identify genetic determinants of phenazine resistance.</title>
        <authorList>
            <person name="Mouncey N."/>
        </authorList>
    </citation>
    <scope>NUCLEOTIDE SEQUENCE [LARGE SCALE GENOMIC DNA]</scope>
    <source>
        <strain evidence="9 10">W2I7</strain>
    </source>
</reference>
<comment type="catalytic activity">
    <reaction evidence="7">
        <text>a peptidoglycan chain = a peptidoglycan chain with N-acetyl-1,6-anhydromuramyl-[peptide] at the reducing end + a peptidoglycan chain with N-acetylglucosamine at the non-reducing end.</text>
        <dbReference type="EC" id="4.2.2.29"/>
    </reaction>
</comment>
<dbReference type="PANTHER" id="PTHR30518:SF2">
    <property type="entry name" value="ENDOLYTIC MUREIN TRANSGLYCOSYLASE"/>
    <property type="match status" value="1"/>
</dbReference>
<organism evidence="9 10">
    <name type="scientific">Microbacterium murale</name>
    <dbReference type="NCBI Taxonomy" id="1081040"/>
    <lineage>
        <taxon>Bacteria</taxon>
        <taxon>Bacillati</taxon>
        <taxon>Actinomycetota</taxon>
        <taxon>Actinomycetes</taxon>
        <taxon>Micrococcales</taxon>
        <taxon>Microbacteriaceae</taxon>
        <taxon>Microbacterium</taxon>
    </lineage>
</organism>
<evidence type="ECO:0000256" key="3">
    <source>
        <dbReference type="ARBA" id="ARBA00022989"/>
    </source>
</evidence>
<dbReference type="HAMAP" id="MF_02065">
    <property type="entry name" value="MltG"/>
    <property type="match status" value="1"/>
</dbReference>
<dbReference type="EC" id="4.2.2.29" evidence="7"/>
<feature type="compositionally biased region" description="Low complexity" evidence="8">
    <location>
        <begin position="72"/>
        <end position="92"/>
    </location>
</feature>
<comment type="caution">
    <text evidence="9">The sequence shown here is derived from an EMBL/GenBank/DDBJ whole genome shotgun (WGS) entry which is preliminary data.</text>
</comment>
<evidence type="ECO:0000256" key="5">
    <source>
        <dbReference type="ARBA" id="ARBA00023239"/>
    </source>
</evidence>
<dbReference type="Proteomes" id="UP001239085">
    <property type="component" value="Unassembled WGS sequence"/>
</dbReference>
<keyword evidence="5 7" id="KW-0456">Lyase</keyword>
<keyword evidence="6 7" id="KW-0961">Cell wall biogenesis/degradation</keyword>
<evidence type="ECO:0000256" key="4">
    <source>
        <dbReference type="ARBA" id="ARBA00023136"/>
    </source>
</evidence>
<accession>A0ABU0PDU6</accession>
<gene>
    <name evidence="7" type="primary">mltG</name>
    <name evidence="9" type="ORF">QFZ46_003660</name>
</gene>
<keyword evidence="3 7" id="KW-1133">Transmembrane helix</keyword>
<sequence length="465" mass="49500">MSMPERESPERGSNSLSDDLFSKLPAPSHQVPSVESTPPAPGSRRALREASRSEAAPSDVAAEPADASTNDAPVDVPAEAAPASAGTSSPASLDDLFAAEHDDTHGAPRKKKRRTGCLVALIIVLALIGGAVAGGAWAMNTYGDKINEIMGWGEPDDWEPGIASGEALVTIHEGDTGSPVSTALYEAGVTRTEDVFYDYLVKENIAVTFYPGVYKLQNKMTAEAALAALNDDANKLENSVGISEGGTLESSLPVITESIGIPLEDLQAAVADPSAYGVAAESLEGWLFPAVYTFDPEATATQVIQRMVDRTRESLTAAGVPAGDEQRILTIASIIQREGRTDDFAKVSRVIQNRLDDGMMLQMDSTAQYGYGELHAGVVSTSTEAQNDDNPWNTYVHTGLPVGPIANPNDAAIEAAMHPVDGPWFYFVTVNLQTGETVFSTTYEEHQAAIKTWQEWCRANPDQGC</sequence>
<comment type="subcellular location">
    <subcellularLocation>
        <location evidence="7">Cell membrane</location>
        <topology evidence="7">Single-pass membrane protein</topology>
    </subcellularLocation>
</comment>
<evidence type="ECO:0000256" key="2">
    <source>
        <dbReference type="ARBA" id="ARBA00022692"/>
    </source>
</evidence>
<keyword evidence="1 7" id="KW-1003">Cell membrane</keyword>
<proteinExistence type="inferred from homology"/>
<comment type="similarity">
    <text evidence="7">Belongs to the transglycosylase MltG family.</text>
</comment>
<dbReference type="InterPro" id="IPR003770">
    <property type="entry name" value="MLTG-like"/>
</dbReference>